<dbReference type="InterPro" id="IPR001810">
    <property type="entry name" value="F-box_dom"/>
</dbReference>
<protein>
    <recommendedName>
        <fullName evidence="3">F-box domain-containing protein</fullName>
    </recommendedName>
</protein>
<feature type="signal peptide" evidence="2">
    <location>
        <begin position="1"/>
        <end position="23"/>
    </location>
</feature>
<dbReference type="InterPro" id="IPR036047">
    <property type="entry name" value="F-box-like_dom_sf"/>
</dbReference>
<dbReference type="Gene3D" id="3.80.10.10">
    <property type="entry name" value="Ribonuclease Inhibitor"/>
    <property type="match status" value="1"/>
</dbReference>
<evidence type="ECO:0000256" key="1">
    <source>
        <dbReference type="SAM" id="Coils"/>
    </source>
</evidence>
<evidence type="ECO:0000313" key="5">
    <source>
        <dbReference type="Proteomes" id="UP000076798"/>
    </source>
</evidence>
<feature type="coiled-coil region" evidence="1">
    <location>
        <begin position="533"/>
        <end position="574"/>
    </location>
</feature>
<name>A0A166FSY0_9AGAM</name>
<proteinExistence type="predicted"/>
<keyword evidence="2" id="KW-0732">Signal</keyword>
<dbReference type="EMBL" id="KV428026">
    <property type="protein sequence ID" value="KZT40967.1"/>
    <property type="molecule type" value="Genomic_DNA"/>
</dbReference>
<dbReference type="Gene3D" id="1.20.1280.50">
    <property type="match status" value="1"/>
</dbReference>
<reference evidence="4 5" key="1">
    <citation type="journal article" date="2016" name="Mol. Biol. Evol.">
        <title>Comparative Genomics of Early-Diverging Mushroom-Forming Fungi Provides Insights into the Origins of Lignocellulose Decay Capabilities.</title>
        <authorList>
            <person name="Nagy L.G."/>
            <person name="Riley R."/>
            <person name="Tritt A."/>
            <person name="Adam C."/>
            <person name="Daum C."/>
            <person name="Floudas D."/>
            <person name="Sun H."/>
            <person name="Yadav J.S."/>
            <person name="Pangilinan J."/>
            <person name="Larsson K.H."/>
            <person name="Matsuura K."/>
            <person name="Barry K."/>
            <person name="Labutti K."/>
            <person name="Kuo R."/>
            <person name="Ohm R.A."/>
            <person name="Bhattacharya S.S."/>
            <person name="Shirouzu T."/>
            <person name="Yoshinaga Y."/>
            <person name="Martin F.M."/>
            <person name="Grigoriev I.V."/>
            <person name="Hibbett D.S."/>
        </authorList>
    </citation>
    <scope>NUCLEOTIDE SEQUENCE [LARGE SCALE GENOMIC DNA]</scope>
    <source>
        <strain evidence="4 5">HHB10207 ss-3</strain>
    </source>
</reference>
<evidence type="ECO:0000313" key="4">
    <source>
        <dbReference type="EMBL" id="KZT40967.1"/>
    </source>
</evidence>
<dbReference type="SUPFAM" id="SSF52047">
    <property type="entry name" value="RNI-like"/>
    <property type="match status" value="1"/>
</dbReference>
<dbReference type="OrthoDB" id="2447803at2759"/>
<evidence type="ECO:0000259" key="3">
    <source>
        <dbReference type="PROSITE" id="PS50181"/>
    </source>
</evidence>
<dbReference type="Pfam" id="PF12937">
    <property type="entry name" value="F-box-like"/>
    <property type="match status" value="1"/>
</dbReference>
<dbReference type="AlphaFoldDB" id="A0A166FSY0"/>
<gene>
    <name evidence="4" type="ORF">SISSUDRAFT_1059857</name>
</gene>
<accession>A0A166FSY0</accession>
<feature type="domain" description="F-box" evidence="3">
    <location>
        <begin position="1"/>
        <end position="46"/>
    </location>
</feature>
<organism evidence="4 5">
    <name type="scientific">Sistotremastrum suecicum HHB10207 ss-3</name>
    <dbReference type="NCBI Taxonomy" id="1314776"/>
    <lineage>
        <taxon>Eukaryota</taxon>
        <taxon>Fungi</taxon>
        <taxon>Dikarya</taxon>
        <taxon>Basidiomycota</taxon>
        <taxon>Agaricomycotina</taxon>
        <taxon>Agaricomycetes</taxon>
        <taxon>Sistotremastrales</taxon>
        <taxon>Sistotremastraceae</taxon>
        <taxon>Sistotremastrum</taxon>
    </lineage>
</organism>
<keyword evidence="5" id="KW-1185">Reference proteome</keyword>
<dbReference type="PROSITE" id="PS50181">
    <property type="entry name" value="FBOX"/>
    <property type="match status" value="1"/>
</dbReference>
<evidence type="ECO:0000256" key="2">
    <source>
        <dbReference type="SAM" id="SignalP"/>
    </source>
</evidence>
<keyword evidence="1" id="KW-0175">Coiled coil</keyword>
<feature type="chain" id="PRO_5007873484" description="F-box domain-containing protein" evidence="2">
    <location>
        <begin position="24"/>
        <end position="581"/>
    </location>
</feature>
<dbReference type="STRING" id="1314776.A0A166FSY0"/>
<dbReference type="Proteomes" id="UP000076798">
    <property type="component" value="Unassembled WGS sequence"/>
</dbReference>
<sequence>MKNLLDLPVLVILPILELLDCDALYNCALVCKSLSKYANDQLWRNVPRLDSLLAVLSPLVVRKVKNQHNEVGQKVKVFAHPPTEADVKHFVPHANRVRRIAYMEEDVEAPVFTTRIARQSFTRLQQLFPRPILPNLTHLAWMTSPGHNSQLLKFSKMFLHENMISLAIGPVLDGEVLEDILSLVPNLEGLILHSSIPVEEVEESLYTALEGLTRLEEIALPRFWYTEQVMATLSEKRYLREIHCSYDDHEGQMGSDPEEVASYELSFEQGAFPALRQLHVDLSLSNVLPALESARAPAKLEGLSVRTLDIESQESMATFFKIASTSFSLLTSLSLTVRDSLGLELDLAADDAADEATEATADLFRPALDLRHIKSFTLSYSRPLCVWNHDLEDIPDRWPDLEHFELNPRPKYLRAHSHLTLDAVRIFTRCKNIKFLGLHLDARVDVTGSSLFTQPKFEPGLTDLDLGCSAGGTVSQEVMFFSYILPAGCKIKWGVAPGDEEDDYSTAMDVLWNATDNTVSMWILNNMSWSMLVAGLRSTLDEMETKNNKLESENRKLRANQKKLKEQNQRLREIGPIALLD</sequence>
<dbReference type="SUPFAM" id="SSF81383">
    <property type="entry name" value="F-box domain"/>
    <property type="match status" value="1"/>
</dbReference>
<dbReference type="InterPro" id="IPR032675">
    <property type="entry name" value="LRR_dom_sf"/>
</dbReference>